<comment type="caution">
    <text evidence="1">The sequence shown here is derived from an EMBL/GenBank/DDBJ whole genome shotgun (WGS) entry which is preliminary data.</text>
</comment>
<reference evidence="1 2" key="2">
    <citation type="journal article" date="2022" name="Mol. Ecol. Resour.">
        <title>The genomes of chicory, endive, great burdock and yacon provide insights into Asteraceae paleo-polyploidization history and plant inulin production.</title>
        <authorList>
            <person name="Fan W."/>
            <person name="Wang S."/>
            <person name="Wang H."/>
            <person name="Wang A."/>
            <person name="Jiang F."/>
            <person name="Liu H."/>
            <person name="Zhao H."/>
            <person name="Xu D."/>
            <person name="Zhang Y."/>
        </authorList>
    </citation>
    <scope>NUCLEOTIDE SEQUENCE [LARGE SCALE GENOMIC DNA]</scope>
    <source>
        <strain evidence="2">cv. Yunnan</strain>
        <tissue evidence="1">Leaves</tissue>
    </source>
</reference>
<evidence type="ECO:0000313" key="2">
    <source>
        <dbReference type="Proteomes" id="UP001056120"/>
    </source>
</evidence>
<accession>A0ACB9JBQ6</accession>
<name>A0ACB9JBQ6_9ASTR</name>
<keyword evidence="2" id="KW-1185">Reference proteome</keyword>
<gene>
    <name evidence="1" type="ORF">L1987_10917</name>
</gene>
<organism evidence="1 2">
    <name type="scientific">Smallanthus sonchifolius</name>
    <dbReference type="NCBI Taxonomy" id="185202"/>
    <lineage>
        <taxon>Eukaryota</taxon>
        <taxon>Viridiplantae</taxon>
        <taxon>Streptophyta</taxon>
        <taxon>Embryophyta</taxon>
        <taxon>Tracheophyta</taxon>
        <taxon>Spermatophyta</taxon>
        <taxon>Magnoliopsida</taxon>
        <taxon>eudicotyledons</taxon>
        <taxon>Gunneridae</taxon>
        <taxon>Pentapetalae</taxon>
        <taxon>asterids</taxon>
        <taxon>campanulids</taxon>
        <taxon>Asterales</taxon>
        <taxon>Asteraceae</taxon>
        <taxon>Asteroideae</taxon>
        <taxon>Heliantheae alliance</taxon>
        <taxon>Millerieae</taxon>
        <taxon>Smallanthus</taxon>
    </lineage>
</organism>
<proteinExistence type="predicted"/>
<reference evidence="2" key="1">
    <citation type="journal article" date="2022" name="Mol. Ecol. Resour.">
        <title>The genomes of chicory, endive, great burdock and yacon provide insights into Asteraceae palaeo-polyploidization history and plant inulin production.</title>
        <authorList>
            <person name="Fan W."/>
            <person name="Wang S."/>
            <person name="Wang H."/>
            <person name="Wang A."/>
            <person name="Jiang F."/>
            <person name="Liu H."/>
            <person name="Zhao H."/>
            <person name="Xu D."/>
            <person name="Zhang Y."/>
        </authorList>
    </citation>
    <scope>NUCLEOTIDE SEQUENCE [LARGE SCALE GENOMIC DNA]</scope>
    <source>
        <strain evidence="2">cv. Yunnan</strain>
    </source>
</reference>
<dbReference type="Proteomes" id="UP001056120">
    <property type="component" value="Linkage Group LG04"/>
</dbReference>
<evidence type="ECO:0000313" key="1">
    <source>
        <dbReference type="EMBL" id="KAI3817128.1"/>
    </source>
</evidence>
<protein>
    <submittedName>
        <fullName evidence="1">Uncharacterized protein</fullName>
    </submittedName>
</protein>
<dbReference type="EMBL" id="CM042021">
    <property type="protein sequence ID" value="KAI3817128.1"/>
    <property type="molecule type" value="Genomic_DNA"/>
</dbReference>
<sequence length="165" mass="18515">MLHCIRHQCRSLLRRPFTPSNPSILILTKSSSLTSAQALQLEHEASSSAANASIPYNIIQLFKQLRGSGLKSDGVKNRFRTLVSGLKSSQVDEIIDYLRTDDPDSAVEVFELLKNEYDFKHSRISRFVIAHVLAGQRRLKLLRSIFMQMLQEEGSGSGPSLCELL</sequence>